<comment type="caution">
    <text evidence="4">The sequence shown here is derived from an EMBL/GenBank/DDBJ whole genome shotgun (WGS) entry which is preliminary data.</text>
</comment>
<dbReference type="EMBL" id="LAZR01000034">
    <property type="protein sequence ID" value="KKO01556.1"/>
    <property type="molecule type" value="Genomic_DNA"/>
</dbReference>
<dbReference type="PANTHER" id="PTHR43877:SF2">
    <property type="entry name" value="AMINOALKYLPHOSPHONATE N-ACETYLTRANSFERASE-RELATED"/>
    <property type="match status" value="1"/>
</dbReference>
<dbReference type="PROSITE" id="PS51186">
    <property type="entry name" value="GNAT"/>
    <property type="match status" value="1"/>
</dbReference>
<evidence type="ECO:0000313" key="4">
    <source>
        <dbReference type="EMBL" id="KKO01556.1"/>
    </source>
</evidence>
<accession>A0A0F9V8N0</accession>
<dbReference type="AlphaFoldDB" id="A0A0F9V8N0"/>
<dbReference type="InterPro" id="IPR016181">
    <property type="entry name" value="Acyl_CoA_acyltransferase"/>
</dbReference>
<keyword evidence="2" id="KW-0012">Acyltransferase</keyword>
<evidence type="ECO:0000256" key="2">
    <source>
        <dbReference type="ARBA" id="ARBA00023315"/>
    </source>
</evidence>
<dbReference type="SUPFAM" id="SSF55729">
    <property type="entry name" value="Acyl-CoA N-acyltransferases (Nat)"/>
    <property type="match status" value="1"/>
</dbReference>
<dbReference type="Pfam" id="PF00583">
    <property type="entry name" value="Acetyltransf_1"/>
    <property type="match status" value="1"/>
</dbReference>
<dbReference type="CDD" id="cd04301">
    <property type="entry name" value="NAT_SF"/>
    <property type="match status" value="1"/>
</dbReference>
<protein>
    <recommendedName>
        <fullName evidence="3">N-acetyltransferase domain-containing protein</fullName>
    </recommendedName>
</protein>
<organism evidence="4">
    <name type="scientific">marine sediment metagenome</name>
    <dbReference type="NCBI Taxonomy" id="412755"/>
    <lineage>
        <taxon>unclassified sequences</taxon>
        <taxon>metagenomes</taxon>
        <taxon>ecological metagenomes</taxon>
    </lineage>
</organism>
<gene>
    <name evidence="4" type="ORF">LCGC14_0113600</name>
</gene>
<dbReference type="InterPro" id="IPR000182">
    <property type="entry name" value="GNAT_dom"/>
</dbReference>
<dbReference type="InterPro" id="IPR050832">
    <property type="entry name" value="Bact_Acetyltransf"/>
</dbReference>
<dbReference type="Gene3D" id="3.40.630.30">
    <property type="match status" value="1"/>
</dbReference>
<dbReference type="GO" id="GO:0016747">
    <property type="term" value="F:acyltransferase activity, transferring groups other than amino-acyl groups"/>
    <property type="evidence" value="ECO:0007669"/>
    <property type="project" value="InterPro"/>
</dbReference>
<feature type="domain" description="N-acetyltransferase" evidence="3">
    <location>
        <begin position="5"/>
        <end position="162"/>
    </location>
</feature>
<keyword evidence="1" id="KW-0808">Transferase</keyword>
<evidence type="ECO:0000259" key="3">
    <source>
        <dbReference type="PROSITE" id="PS51186"/>
    </source>
</evidence>
<dbReference type="PANTHER" id="PTHR43877">
    <property type="entry name" value="AMINOALKYLPHOSPHONATE N-ACETYLTRANSFERASE-RELATED-RELATED"/>
    <property type="match status" value="1"/>
</dbReference>
<evidence type="ECO:0000256" key="1">
    <source>
        <dbReference type="ARBA" id="ARBA00022679"/>
    </source>
</evidence>
<reference evidence="4" key="1">
    <citation type="journal article" date="2015" name="Nature">
        <title>Complex archaea that bridge the gap between prokaryotes and eukaryotes.</title>
        <authorList>
            <person name="Spang A."/>
            <person name="Saw J.H."/>
            <person name="Jorgensen S.L."/>
            <person name="Zaremba-Niedzwiedzka K."/>
            <person name="Martijn J."/>
            <person name="Lind A.E."/>
            <person name="van Eijk R."/>
            <person name="Schleper C."/>
            <person name="Guy L."/>
            <person name="Ettema T.J."/>
        </authorList>
    </citation>
    <scope>NUCLEOTIDE SEQUENCE</scope>
</reference>
<name>A0A0F9V8N0_9ZZZZ</name>
<proteinExistence type="predicted"/>
<sequence length="162" mass="17579">MNENILIVAVDLSLSDHRDALVTLLNSYALDPMGGGEALTEKVRAALPGALEKRLDYVGVMATKDNKYIGLVNCFEGFSTFDCRPLLNIHDVIVASESRGQGVSRLMLEAVADIARQRGCGKLTLEVLEGNKLAQSAYRALGFAPYGLDPNMGNAMFWDKSL</sequence>